<accession>A0A8J7P7G6</accession>
<keyword evidence="3" id="KW-0157">Chromophore</keyword>
<organism evidence="6 7">
    <name type="scientific">Candidatus Obscuribacter phosphatis</name>
    <dbReference type="NCBI Taxonomy" id="1906157"/>
    <lineage>
        <taxon>Bacteria</taxon>
        <taxon>Bacillati</taxon>
        <taxon>Candidatus Melainabacteria</taxon>
        <taxon>Candidatus Obscuribacterales</taxon>
        <taxon>Candidatus Obscuribacteraceae</taxon>
        <taxon>Candidatus Obscuribacter</taxon>
    </lineage>
</organism>
<dbReference type="InterPro" id="IPR010982">
    <property type="entry name" value="Lambda_DNA-bd_dom_sf"/>
</dbReference>
<dbReference type="NCBIfam" id="TIGR00229">
    <property type="entry name" value="sensory_box"/>
    <property type="match status" value="1"/>
</dbReference>
<proteinExistence type="predicted"/>
<keyword evidence="1" id="KW-0285">Flavoprotein</keyword>
<dbReference type="Pfam" id="PF01381">
    <property type="entry name" value="HTH_3"/>
    <property type="match status" value="1"/>
</dbReference>
<evidence type="ECO:0000259" key="4">
    <source>
        <dbReference type="PROSITE" id="PS50112"/>
    </source>
</evidence>
<dbReference type="InterPro" id="IPR000014">
    <property type="entry name" value="PAS"/>
</dbReference>
<reference evidence="6" key="1">
    <citation type="submission" date="2021-02" db="EMBL/GenBank/DDBJ databases">
        <title>Genome-Resolved Metagenomics of a Microbial Community Performing Photosynthetic Biological Nutrient Removal.</title>
        <authorList>
            <person name="Mcdaniel E.A."/>
        </authorList>
    </citation>
    <scope>NUCLEOTIDE SEQUENCE</scope>
    <source>
        <strain evidence="6">UWPOB_OBS1</strain>
    </source>
</reference>
<dbReference type="GO" id="GO:0003677">
    <property type="term" value="F:DNA binding"/>
    <property type="evidence" value="ECO:0007669"/>
    <property type="project" value="InterPro"/>
</dbReference>
<dbReference type="SUPFAM" id="SSF47413">
    <property type="entry name" value="lambda repressor-like DNA-binding domains"/>
    <property type="match status" value="1"/>
</dbReference>
<dbReference type="SUPFAM" id="SSF55785">
    <property type="entry name" value="PYP-like sensor domain (PAS domain)"/>
    <property type="match status" value="1"/>
</dbReference>
<evidence type="ECO:0000256" key="2">
    <source>
        <dbReference type="ARBA" id="ARBA00022643"/>
    </source>
</evidence>
<name>A0A8J7P7G6_9BACT</name>
<dbReference type="Gene3D" id="1.10.260.40">
    <property type="entry name" value="lambda repressor-like DNA-binding domains"/>
    <property type="match status" value="1"/>
</dbReference>
<dbReference type="CDD" id="cd00130">
    <property type="entry name" value="PAS"/>
    <property type="match status" value="1"/>
</dbReference>
<feature type="domain" description="PAS" evidence="4">
    <location>
        <begin position="94"/>
        <end position="143"/>
    </location>
</feature>
<feature type="domain" description="HTH cro/C1-type" evidence="5">
    <location>
        <begin position="20"/>
        <end position="74"/>
    </location>
</feature>
<protein>
    <submittedName>
        <fullName evidence="6">Helix-turn-helix domain-containing protein</fullName>
    </submittedName>
</protein>
<dbReference type="PANTHER" id="PTHR47429">
    <property type="entry name" value="PROTEIN TWIN LOV 1"/>
    <property type="match status" value="1"/>
</dbReference>
<gene>
    <name evidence="6" type="ORF">J0M35_07155</name>
</gene>
<evidence type="ECO:0000256" key="3">
    <source>
        <dbReference type="ARBA" id="ARBA00022991"/>
    </source>
</evidence>
<evidence type="ECO:0000259" key="5">
    <source>
        <dbReference type="PROSITE" id="PS50943"/>
    </source>
</evidence>
<dbReference type="SMART" id="SM00530">
    <property type="entry name" value="HTH_XRE"/>
    <property type="match status" value="1"/>
</dbReference>
<evidence type="ECO:0000313" key="6">
    <source>
        <dbReference type="EMBL" id="MBN8660124.1"/>
    </source>
</evidence>
<dbReference type="CDD" id="cd00093">
    <property type="entry name" value="HTH_XRE"/>
    <property type="match status" value="1"/>
</dbReference>
<dbReference type="PROSITE" id="PS50112">
    <property type="entry name" value="PAS"/>
    <property type="match status" value="1"/>
</dbReference>
<dbReference type="Gene3D" id="3.30.450.20">
    <property type="entry name" value="PAS domain"/>
    <property type="match status" value="1"/>
</dbReference>
<sequence length="220" mass="24233">MSIKEYMEPETLLKGLSETIRYRRKLLKISQEDLSKNAGFARGYLSDIERGARSFSIKNLARLSNVLKTTPSALLATTEKRIKGGNVYADFRVDSHLIFALLGKSDKALVIIDTKEADFPIIYVSDSFAVISGYSGEEAKGRNFSFLLRGELYQDGLKAICLAVENKTSCETTLKLYHKDGKELLSVVSTSPVLDENGEVTHVVCLYHGAPVDQSASAEA</sequence>
<dbReference type="InterPro" id="IPR035965">
    <property type="entry name" value="PAS-like_dom_sf"/>
</dbReference>
<dbReference type="AlphaFoldDB" id="A0A8J7P7G6"/>
<dbReference type="PROSITE" id="PS50943">
    <property type="entry name" value="HTH_CROC1"/>
    <property type="match status" value="1"/>
</dbReference>
<dbReference type="InterPro" id="IPR001387">
    <property type="entry name" value="Cro/C1-type_HTH"/>
</dbReference>
<dbReference type="Pfam" id="PF13426">
    <property type="entry name" value="PAS_9"/>
    <property type="match status" value="1"/>
</dbReference>
<evidence type="ECO:0000256" key="1">
    <source>
        <dbReference type="ARBA" id="ARBA00022630"/>
    </source>
</evidence>
<evidence type="ECO:0000313" key="7">
    <source>
        <dbReference type="Proteomes" id="UP000664277"/>
    </source>
</evidence>
<dbReference type="Proteomes" id="UP000664277">
    <property type="component" value="Unassembled WGS sequence"/>
</dbReference>
<dbReference type="EMBL" id="JAFLCK010000008">
    <property type="protein sequence ID" value="MBN8660124.1"/>
    <property type="molecule type" value="Genomic_DNA"/>
</dbReference>
<keyword evidence="2" id="KW-0288">FMN</keyword>
<dbReference type="PANTHER" id="PTHR47429:SF2">
    <property type="entry name" value="PROTEIN TWIN LOV 1"/>
    <property type="match status" value="1"/>
</dbReference>
<comment type="caution">
    <text evidence="6">The sequence shown here is derived from an EMBL/GenBank/DDBJ whole genome shotgun (WGS) entry which is preliminary data.</text>
</comment>